<sequence>MFRAILKADLTWGDLAGSKITYNARAKSSGPLDRRVEKTVPTWVNNSGRIVSPTPMQVWHARA</sequence>
<evidence type="ECO:0000313" key="2">
    <source>
        <dbReference type="Proteomes" id="UP000294847"/>
    </source>
</evidence>
<evidence type="ECO:0000313" key="1">
    <source>
        <dbReference type="EMBL" id="QBZ63826.1"/>
    </source>
</evidence>
<accession>A0A4P7NQ05</accession>
<protein>
    <submittedName>
        <fullName evidence="1">Uncharacterized protein</fullName>
    </submittedName>
</protein>
<organism evidence="1 2">
    <name type="scientific">Pyricularia oryzae</name>
    <name type="common">Rice blast fungus</name>
    <name type="synonym">Magnaporthe oryzae</name>
    <dbReference type="NCBI Taxonomy" id="318829"/>
    <lineage>
        <taxon>Eukaryota</taxon>
        <taxon>Fungi</taxon>
        <taxon>Dikarya</taxon>
        <taxon>Ascomycota</taxon>
        <taxon>Pezizomycotina</taxon>
        <taxon>Sordariomycetes</taxon>
        <taxon>Sordariomycetidae</taxon>
        <taxon>Magnaporthales</taxon>
        <taxon>Pyriculariaceae</taxon>
        <taxon>Pyricularia</taxon>
    </lineage>
</organism>
<dbReference type="EMBL" id="CP034209">
    <property type="protein sequence ID" value="QBZ63826.1"/>
    <property type="molecule type" value="Genomic_DNA"/>
</dbReference>
<gene>
    <name evidence="1" type="ORF">PoMZ_05516</name>
</gene>
<name>A0A4P7NQ05_PYROR</name>
<dbReference type="Proteomes" id="UP000294847">
    <property type="component" value="Chromosome 6"/>
</dbReference>
<reference evidence="1 2" key="1">
    <citation type="journal article" date="2019" name="Mol. Biol. Evol.">
        <title>Blast fungal genomes show frequent chromosomal changes, gene gains and losses, and effector gene turnover.</title>
        <authorList>
            <person name="Gomez Luciano L.B."/>
            <person name="Jason Tsai I."/>
            <person name="Chuma I."/>
            <person name="Tosa Y."/>
            <person name="Chen Y.H."/>
            <person name="Li J.Y."/>
            <person name="Li M.Y."/>
            <person name="Jade Lu M.Y."/>
            <person name="Nakayashiki H."/>
            <person name="Li W.H."/>
        </authorList>
    </citation>
    <scope>NUCLEOTIDE SEQUENCE [LARGE SCALE GENOMIC DNA]</scope>
    <source>
        <strain evidence="1">MZ5-1-6</strain>
    </source>
</reference>
<proteinExistence type="predicted"/>
<dbReference type="AlphaFoldDB" id="A0A4P7NQ05"/>